<evidence type="ECO:0008006" key="4">
    <source>
        <dbReference type="Google" id="ProtNLM"/>
    </source>
</evidence>
<evidence type="ECO:0000313" key="2">
    <source>
        <dbReference type="EMBL" id="KAK9681353.1"/>
    </source>
</evidence>
<accession>A0ABR2VMS2</accession>
<feature type="signal peptide" evidence="1">
    <location>
        <begin position="1"/>
        <end position="16"/>
    </location>
</feature>
<dbReference type="SUPFAM" id="SSF49870">
    <property type="entry name" value="Osmotin, thaumatin-like protein"/>
    <property type="match status" value="1"/>
</dbReference>
<reference evidence="2 3" key="1">
    <citation type="submission" date="2023-04" db="EMBL/GenBank/DDBJ databases">
        <title>Genome of Basidiobolus ranarum AG-B5.</title>
        <authorList>
            <person name="Stajich J.E."/>
            <person name="Carter-House D."/>
            <person name="Gryganskyi A."/>
        </authorList>
    </citation>
    <scope>NUCLEOTIDE SEQUENCE [LARGE SCALE GENOMIC DNA]</scope>
    <source>
        <strain evidence="2 3">AG-B5</strain>
    </source>
</reference>
<name>A0ABR2VMS2_9FUNG</name>
<dbReference type="PIRSF" id="PIRSF002703">
    <property type="entry name" value="Thaumatin"/>
    <property type="match status" value="1"/>
</dbReference>
<dbReference type="SMART" id="SM00205">
    <property type="entry name" value="THN"/>
    <property type="match status" value="1"/>
</dbReference>
<evidence type="ECO:0000256" key="1">
    <source>
        <dbReference type="SAM" id="SignalP"/>
    </source>
</evidence>
<organism evidence="2 3">
    <name type="scientific">Basidiobolus ranarum</name>
    <dbReference type="NCBI Taxonomy" id="34480"/>
    <lineage>
        <taxon>Eukaryota</taxon>
        <taxon>Fungi</taxon>
        <taxon>Fungi incertae sedis</taxon>
        <taxon>Zoopagomycota</taxon>
        <taxon>Entomophthoromycotina</taxon>
        <taxon>Basidiobolomycetes</taxon>
        <taxon>Basidiobolales</taxon>
        <taxon>Basidiobolaceae</taxon>
        <taxon>Basidiobolus</taxon>
    </lineage>
</organism>
<dbReference type="CDD" id="cd09218">
    <property type="entry name" value="TLP-PA"/>
    <property type="match status" value="1"/>
</dbReference>
<gene>
    <name evidence="2" type="ORF">K7432_015659</name>
</gene>
<keyword evidence="3" id="KW-1185">Reference proteome</keyword>
<dbReference type="Gene3D" id="2.60.110.10">
    <property type="entry name" value="Thaumatin"/>
    <property type="match status" value="1"/>
</dbReference>
<keyword evidence="1" id="KW-0732">Signal</keyword>
<evidence type="ECO:0000313" key="3">
    <source>
        <dbReference type="Proteomes" id="UP001479436"/>
    </source>
</evidence>
<dbReference type="PROSITE" id="PS51367">
    <property type="entry name" value="THAUMATIN_2"/>
    <property type="match status" value="1"/>
</dbReference>
<dbReference type="PANTHER" id="PTHR31048">
    <property type="entry name" value="OS03G0233200 PROTEIN"/>
    <property type="match status" value="1"/>
</dbReference>
<proteinExistence type="predicted"/>
<dbReference type="InterPro" id="IPR037176">
    <property type="entry name" value="Osmotin/thaumatin-like_sf"/>
</dbReference>
<protein>
    <recommendedName>
        <fullName evidence="4">Thaumatin-like protein</fullName>
    </recommendedName>
</protein>
<comment type="caution">
    <text evidence="2">The sequence shown here is derived from an EMBL/GenBank/DDBJ whole genome shotgun (WGS) entry which is preliminary data.</text>
</comment>
<feature type="chain" id="PRO_5046265116" description="Thaumatin-like protein" evidence="1">
    <location>
        <begin position="17"/>
        <end position="257"/>
    </location>
</feature>
<sequence>MKFTAFAFAAIWSINAAPVDQPKSSAQSHTITFVNRCTQNIWLASLTSSEVPSLPANGGLLPAGGSHVLSGIAGWQGRFWGRTDCDFSNKNKSSNVACLTGDCGSGQEYCGQATGQPPASLAEFKFNGWNNLDFYDISLVDGYNLPLSIEPHSKSGSTNGNSYTCATPSIGKDINLICPPELQKVDSKGKVIGCNSACVAFGSPEYCCSGAHSTPDTCSPSTYSKIFKTSCPGCYSYAYDDSTSTFTCSGDYTIQFC</sequence>
<dbReference type="Proteomes" id="UP001479436">
    <property type="component" value="Unassembled WGS sequence"/>
</dbReference>
<dbReference type="InterPro" id="IPR001938">
    <property type="entry name" value="Thaumatin"/>
</dbReference>
<dbReference type="PRINTS" id="PR00347">
    <property type="entry name" value="THAUMATIN"/>
</dbReference>
<dbReference type="EMBL" id="JASJQH010009085">
    <property type="protein sequence ID" value="KAK9681353.1"/>
    <property type="molecule type" value="Genomic_DNA"/>
</dbReference>
<dbReference type="Pfam" id="PF00314">
    <property type="entry name" value="Thaumatin"/>
    <property type="match status" value="1"/>
</dbReference>